<name>A0A3A8HWI2_9BACT</name>
<dbReference type="PROSITE" id="PS50110">
    <property type="entry name" value="RESPONSE_REGULATORY"/>
    <property type="match status" value="1"/>
</dbReference>
<dbReference type="CDD" id="cd00156">
    <property type="entry name" value="REC"/>
    <property type="match status" value="1"/>
</dbReference>
<organism evidence="4 5">
    <name type="scientific">Corallococcus exercitus</name>
    <dbReference type="NCBI Taxonomy" id="2316736"/>
    <lineage>
        <taxon>Bacteria</taxon>
        <taxon>Pseudomonadati</taxon>
        <taxon>Myxococcota</taxon>
        <taxon>Myxococcia</taxon>
        <taxon>Myxococcales</taxon>
        <taxon>Cystobacterineae</taxon>
        <taxon>Myxococcaceae</taxon>
        <taxon>Corallococcus</taxon>
    </lineage>
</organism>
<proteinExistence type="predicted"/>
<evidence type="ECO:0000259" key="3">
    <source>
        <dbReference type="PROSITE" id="PS50110"/>
    </source>
</evidence>
<dbReference type="SMART" id="SM00448">
    <property type="entry name" value="REC"/>
    <property type="match status" value="1"/>
</dbReference>
<keyword evidence="1 2" id="KW-0597">Phosphoprotein</keyword>
<feature type="modified residue" description="4-aspartylphosphate" evidence="2">
    <location>
        <position position="78"/>
    </location>
</feature>
<dbReference type="InterPro" id="IPR001789">
    <property type="entry name" value="Sig_transdc_resp-reg_receiver"/>
</dbReference>
<evidence type="ECO:0000256" key="2">
    <source>
        <dbReference type="PROSITE-ProRule" id="PRU00169"/>
    </source>
</evidence>
<comment type="caution">
    <text evidence="4">The sequence shown here is derived from an EMBL/GenBank/DDBJ whole genome shotgun (WGS) entry which is preliminary data.</text>
</comment>
<protein>
    <submittedName>
        <fullName evidence="4">Response regulator</fullName>
    </submittedName>
</protein>
<evidence type="ECO:0000313" key="4">
    <source>
        <dbReference type="EMBL" id="NOK32651.1"/>
    </source>
</evidence>
<dbReference type="EMBL" id="JABFJV010000018">
    <property type="protein sequence ID" value="NOK32651.1"/>
    <property type="molecule type" value="Genomic_DNA"/>
</dbReference>
<dbReference type="RefSeq" id="WP_120528853.1">
    <property type="nucleotide sequence ID" value="NZ_JABFJV010000018.1"/>
</dbReference>
<dbReference type="Pfam" id="PF00072">
    <property type="entry name" value="Response_reg"/>
    <property type="match status" value="1"/>
</dbReference>
<evidence type="ECO:0000256" key="1">
    <source>
        <dbReference type="ARBA" id="ARBA00022553"/>
    </source>
</evidence>
<evidence type="ECO:0000313" key="5">
    <source>
        <dbReference type="Proteomes" id="UP000563426"/>
    </source>
</evidence>
<feature type="domain" description="Response regulatory" evidence="3">
    <location>
        <begin position="21"/>
        <end position="143"/>
    </location>
</feature>
<dbReference type="SUPFAM" id="SSF52172">
    <property type="entry name" value="CheY-like"/>
    <property type="match status" value="1"/>
</dbReference>
<dbReference type="InterPro" id="IPR011006">
    <property type="entry name" value="CheY-like_superfamily"/>
</dbReference>
<dbReference type="GO" id="GO:0000160">
    <property type="term" value="P:phosphorelay signal transduction system"/>
    <property type="evidence" value="ECO:0007669"/>
    <property type="project" value="InterPro"/>
</dbReference>
<dbReference type="InterPro" id="IPR050595">
    <property type="entry name" value="Bact_response_regulator"/>
</dbReference>
<dbReference type="PANTHER" id="PTHR44591">
    <property type="entry name" value="STRESS RESPONSE REGULATOR PROTEIN 1"/>
    <property type="match status" value="1"/>
</dbReference>
<dbReference type="PANTHER" id="PTHR44591:SF3">
    <property type="entry name" value="RESPONSE REGULATORY DOMAIN-CONTAINING PROTEIN"/>
    <property type="match status" value="1"/>
</dbReference>
<keyword evidence="5" id="KW-1185">Reference proteome</keyword>
<reference evidence="4 5" key="1">
    <citation type="submission" date="2020-05" db="EMBL/GenBank/DDBJ databases">
        <authorList>
            <person name="Whitworth D."/>
        </authorList>
    </citation>
    <scope>NUCLEOTIDE SEQUENCE [LARGE SCALE GENOMIC DNA]</scope>
    <source>
        <strain evidence="4 5">AB043B</strain>
    </source>
</reference>
<dbReference type="Proteomes" id="UP000563426">
    <property type="component" value="Unassembled WGS sequence"/>
</dbReference>
<dbReference type="AlphaFoldDB" id="A0A3A8HWI2"/>
<dbReference type="OrthoDB" id="9800029at2"/>
<gene>
    <name evidence="4" type="ORF">HMI49_05500</name>
</gene>
<dbReference type="Gene3D" id="3.40.50.2300">
    <property type="match status" value="1"/>
</dbReference>
<accession>A0A3A8HWI2</accession>
<sequence>MLLRTRMTNAPPQEEAAPAARILVAEDDDAMRAMLVRTLRRAGYTVVEVEDGYELGDYVAMMQGHGGTLVPPDLIVSDVRMPGRTGLEALGRLRDQGIACPVLLLSAFADEETHAEALRLGARQLLDKPVDLDVLKAAVRDAVAHP</sequence>